<proteinExistence type="predicted"/>
<dbReference type="AlphaFoldDB" id="A0A0P9REQ9"/>
<dbReference type="InterPro" id="IPR022385">
    <property type="entry name" value="Rhs_assc_core"/>
</dbReference>
<evidence type="ECO:0000313" key="5">
    <source>
        <dbReference type="Proteomes" id="UP000273536"/>
    </source>
</evidence>
<reference evidence="4 5" key="1">
    <citation type="submission" date="2018-08" db="EMBL/GenBank/DDBJ databases">
        <title>Recombination of ecologically and evolutionarily significant loci maintains genetic cohesion in the Pseudomonas syringae species complex.</title>
        <authorList>
            <person name="Dillon M."/>
            <person name="Thakur S."/>
            <person name="Almeida R.N.D."/>
            <person name="Weir B.S."/>
            <person name="Guttman D.S."/>
        </authorList>
    </citation>
    <scope>NUCLEOTIDE SEQUENCE [LARGE SCALE GENOMIC DNA]</scope>
    <source>
        <strain evidence="3 4">ICMP 4182</strain>
        <strain evidence="1 5">ICMP 6372</strain>
        <strain evidence="2 6">ICMP 867</strain>
    </source>
</reference>
<evidence type="ECO:0000313" key="3">
    <source>
        <dbReference type="EMBL" id="RMQ20657.1"/>
    </source>
</evidence>
<dbReference type="Proteomes" id="UP000273536">
    <property type="component" value="Unassembled WGS sequence"/>
</dbReference>
<evidence type="ECO:0000313" key="2">
    <source>
        <dbReference type="EMBL" id="RMO41096.1"/>
    </source>
</evidence>
<evidence type="ECO:0000313" key="6">
    <source>
        <dbReference type="Proteomes" id="UP000280599"/>
    </source>
</evidence>
<dbReference type="Gene3D" id="2.180.10.10">
    <property type="entry name" value="RHS repeat-associated core"/>
    <property type="match status" value="1"/>
</dbReference>
<dbReference type="EMBL" id="RBQX01000046">
    <property type="protein sequence ID" value="RMQ20657.1"/>
    <property type="molecule type" value="Genomic_DNA"/>
</dbReference>
<organism evidence="3 4">
    <name type="scientific">Pseudomonas savastanoi pv. glycinea</name>
    <name type="common">Pseudomonas syringae pv. glycinea</name>
    <dbReference type="NCBI Taxonomy" id="318"/>
    <lineage>
        <taxon>Bacteria</taxon>
        <taxon>Pseudomonadati</taxon>
        <taxon>Pseudomonadota</taxon>
        <taxon>Gammaproteobacteria</taxon>
        <taxon>Pseudomonadales</taxon>
        <taxon>Pseudomonadaceae</taxon>
        <taxon>Pseudomonas</taxon>
    </lineage>
</organism>
<dbReference type="EMBL" id="RBPS01000126">
    <property type="protein sequence ID" value="RMO37986.1"/>
    <property type="molecule type" value="Genomic_DNA"/>
</dbReference>
<evidence type="ECO:0000313" key="1">
    <source>
        <dbReference type="EMBL" id="RMO37986.1"/>
    </source>
</evidence>
<dbReference type="Proteomes" id="UP000280599">
    <property type="component" value="Unassembled WGS sequence"/>
</dbReference>
<dbReference type="Proteomes" id="UP000272471">
    <property type="component" value="Unassembled WGS sequence"/>
</dbReference>
<comment type="caution">
    <text evidence="3">The sequence shown here is derived from an EMBL/GenBank/DDBJ whole genome shotgun (WGS) entry which is preliminary data.</text>
</comment>
<dbReference type="NCBIfam" id="TIGR03696">
    <property type="entry name" value="Rhs_assc_core"/>
    <property type="match status" value="1"/>
</dbReference>
<name>A0A0P9REQ9_PSESG</name>
<dbReference type="EMBL" id="RBPT01000376">
    <property type="protein sequence ID" value="RMO41096.1"/>
    <property type="molecule type" value="Genomic_DNA"/>
</dbReference>
<evidence type="ECO:0000313" key="4">
    <source>
        <dbReference type="Proteomes" id="UP000272471"/>
    </source>
</evidence>
<sequence length="1018" mass="112881">MSDQIRCSAPAIGKGASISCSPPMASYFLRRALRSFCVNLSRLSNAFGTSQVTRVHKRAVPAEALWSHWRALCCTYHNILLTESGLESPVRDDGIMNTQSAALHHHTPHLNVIDPRGLEIRTIDFWRNQSVDTPELLVNRTAHDAAGHPVNCWDARLWESQAAVNLATVFSLSGQALFSDSVDAGWRLMLAGEGGEIVAGWDGRGTEQSMQYDALLRPVAIIENGSCVERRQYGGPDTQGHNQCNQCIRHDDPAGSRMDTEFALTGGVLEQTRHFHFNPENVDWPEPLAERDALLESGPGATTRWAHSPLGDVISQTDAQRNVQTFAHTVAGHIEAISLSLSGQKKRVLVHSIDYDAQGHVTSETAGNGVVTKALHDAADGRLIELKGTRADGQLLQHLLYDYDPMGNVLRIEDRAQPTRYYAGQRIEPVSTYQYDTLYQLIQATGTESAKLNQGPVFPSFQAPLDPAQLANYTQTYRYDARGNLLQLTHTGTQSHSRTLVTSQTNNHSLPVINDQPPDEAAIAAAFDANGNLSELQAGQAMSWDWRNQLQQVRSVAREAGDDDRERYVYDASGQRLCKIHTTTAKALVHIAEVRYLPGLEVHSNSATAETLHVIVTQAGRNEVRVLHWQAGQPEGLENDQVRYSFADHLGSGTLELDKNAHIISQESYYPFGGTSWWAGRSTVEASYKTIRYSGKERDATGLYYYGLRYYAPWLQRWINPDPAGTVDGMNLYRFVRNSPLRFADQQGTAPYDVPITVVVAKDLSEFAPEQLSKMYDVRDVAVSLLEFTRSELLKASPRRDVNKAFDATFGALDPSARAATSIDVEDSLRQMQELIESIGSPDSDLTLFLFNGPEDILASTDFQGEFSESVERIGVSTSLLANHDVLEVARSLIHETSHVRLNTVDAFYYLTDASKLLVNGADATQVKTWSGEFRKSLRKISTHGPRENRFDPANYILAMQALTENAHTRAERKQEFLSNTTTRTSLLMMNADTLSSLVMATGQPARYAQTRMNRSGN</sequence>
<protein>
    <submittedName>
        <fullName evidence="1 3">Insecticidal toxin complex protein</fullName>
    </submittedName>
</protein>
<dbReference type="PANTHER" id="PTHR32305">
    <property type="match status" value="1"/>
</dbReference>
<dbReference type="InterPro" id="IPR050708">
    <property type="entry name" value="T6SS_VgrG/RHS"/>
</dbReference>
<dbReference type="PANTHER" id="PTHR32305:SF15">
    <property type="entry name" value="PROTEIN RHSA-RELATED"/>
    <property type="match status" value="1"/>
</dbReference>
<gene>
    <name evidence="3" type="ORF">ALQ11_05094</name>
    <name evidence="2" type="ORF">ALQ41_04735</name>
    <name evidence="1" type="ORF">ALQ42_04495</name>
</gene>
<accession>A0A0P9REQ9</accession>